<dbReference type="Proteomes" id="UP001589568">
    <property type="component" value="Unassembled WGS sequence"/>
</dbReference>
<dbReference type="Gene3D" id="1.20.140.160">
    <property type="match status" value="1"/>
</dbReference>
<sequence length="606" mass="65544">MSQPLTDQRQRAELIAELYDRHAAGLFAYCADQLGDLGAASDVLASVLNGVPATAPPRAALYAFARREIHRRDIVYSPPTVDPLIDPATALVERSLRELRPHQREVLVLCAVCGLSKAELAWVLDVAPDTAEELAIGAGHQLRQALGTALASTGARLPKPIADVYGALRVAPLPDVLGRLPWPQPPGALRIHFAGSRPAAPGPLFTKPRWPSPPVWPQPLADADPATSTVIFPAELLTPPATSHRPEHDATTAPMPKLRDPLRPPGDVLDPGVPLRDPLGSTRAFKDPRAGRGPLGGSARDPRDAGDVLAWSGTSGGQPVERPFYLAEPEPHAADPFATGDVILPKDAPDPYMTGDVLLHKGPARPVPPPRGDRRQPSLEPQPTPEEFRRLPEMPSGAALTDEPVREPAAPLFKPRSRPSERPQKSGGTGKPGHRATGGKAPDRPAKGKPASEPVYRLPERPATPEPSAQPARETPWSSGQKTRTAQESAQELGQESAREFGQDALRGAERRGGRQAARETGWEAGQRAGREVGLEAGWQEASLIAPRPVRARPVTKRRPEVTPRPQKQRRRKNRHYDWVWEVVGFLLCVAIAMIVFFSMPVFVNP</sequence>
<keyword evidence="2" id="KW-0472">Membrane</keyword>
<evidence type="ECO:0000313" key="4">
    <source>
        <dbReference type="Proteomes" id="UP001589568"/>
    </source>
</evidence>
<reference evidence="3 4" key="1">
    <citation type="submission" date="2024-09" db="EMBL/GenBank/DDBJ databases">
        <authorList>
            <person name="Sun Q."/>
            <person name="Mori K."/>
        </authorList>
    </citation>
    <scope>NUCLEOTIDE SEQUENCE [LARGE SCALE GENOMIC DNA]</scope>
    <source>
        <strain evidence="3 4">JCM 3324</strain>
    </source>
</reference>
<comment type="caution">
    <text evidence="3">The sequence shown here is derived from an EMBL/GenBank/DDBJ whole genome shotgun (WGS) entry which is preliminary data.</text>
</comment>
<feature type="compositionally biased region" description="Basic and acidic residues" evidence="1">
    <location>
        <begin position="497"/>
        <end position="522"/>
    </location>
</feature>
<gene>
    <name evidence="3" type="ORF">ACFFR3_49175</name>
</gene>
<proteinExistence type="predicted"/>
<dbReference type="InterPro" id="IPR013324">
    <property type="entry name" value="RNA_pol_sigma_r3/r4-like"/>
</dbReference>
<evidence type="ECO:0000256" key="1">
    <source>
        <dbReference type="SAM" id="MobiDB-lite"/>
    </source>
</evidence>
<dbReference type="EMBL" id="JBHMCF010000064">
    <property type="protein sequence ID" value="MFB9477520.1"/>
    <property type="molecule type" value="Genomic_DNA"/>
</dbReference>
<dbReference type="SUPFAM" id="SSF88659">
    <property type="entry name" value="Sigma3 and sigma4 domains of RNA polymerase sigma factors"/>
    <property type="match status" value="1"/>
</dbReference>
<evidence type="ECO:0000256" key="2">
    <source>
        <dbReference type="SAM" id="Phobius"/>
    </source>
</evidence>
<evidence type="ECO:0008006" key="5">
    <source>
        <dbReference type="Google" id="ProtNLM"/>
    </source>
</evidence>
<accession>A0ABV5P4N7</accession>
<dbReference type="RefSeq" id="WP_379485456.1">
    <property type="nucleotide sequence ID" value="NZ_JBHMCF010000064.1"/>
</dbReference>
<keyword evidence="4" id="KW-1185">Reference proteome</keyword>
<name>A0ABV5P4N7_9ACTN</name>
<feature type="compositionally biased region" description="Polar residues" evidence="1">
    <location>
        <begin position="476"/>
        <end position="494"/>
    </location>
</feature>
<feature type="transmembrane region" description="Helical" evidence="2">
    <location>
        <begin position="579"/>
        <end position="604"/>
    </location>
</feature>
<keyword evidence="2" id="KW-0812">Transmembrane</keyword>
<evidence type="ECO:0000313" key="3">
    <source>
        <dbReference type="EMBL" id="MFB9477520.1"/>
    </source>
</evidence>
<feature type="region of interest" description="Disordered" evidence="1">
    <location>
        <begin position="237"/>
        <end position="529"/>
    </location>
</feature>
<organism evidence="3 4">
    <name type="scientific">Nonomuraea salmonea</name>
    <dbReference type="NCBI Taxonomy" id="46181"/>
    <lineage>
        <taxon>Bacteria</taxon>
        <taxon>Bacillati</taxon>
        <taxon>Actinomycetota</taxon>
        <taxon>Actinomycetes</taxon>
        <taxon>Streptosporangiales</taxon>
        <taxon>Streptosporangiaceae</taxon>
        <taxon>Nonomuraea</taxon>
    </lineage>
</organism>
<protein>
    <recommendedName>
        <fullName evidence="5">RNA polymerase sigma factor 70 region 4 type 2 domain-containing protein</fullName>
    </recommendedName>
</protein>
<keyword evidence="2" id="KW-1133">Transmembrane helix</keyword>